<dbReference type="InParanoid" id="D8TT01"/>
<comment type="similarity">
    <text evidence="2 6">Belongs to the TVP23 family.</text>
</comment>
<dbReference type="PANTHER" id="PTHR13019">
    <property type="entry name" value="GOLGI APPARATUS MEMBRANE PROTEIN TVP23"/>
    <property type="match status" value="1"/>
</dbReference>
<dbReference type="FunCoup" id="D8TT01">
    <property type="interactions" value="1455"/>
</dbReference>
<name>D8TT01_VOLCA</name>
<feature type="transmembrane region" description="Helical" evidence="6">
    <location>
        <begin position="39"/>
        <end position="67"/>
    </location>
</feature>
<sequence>MATPAAGGTLPTPEEQSPPAPSHNVAVFFHGFFKVVSIVWYWICTIVSDSFVVNFVVCIVLLALDFWTTKNITGRLLVGLRWWNEANDTGSAWRFETLPEGVRTILPREKRFFWLAILLAAGHWILACVFCLFGASSYIIVAIMGLVFNGSNLWGYFKCSREAQADLQGYINSTSNSIVQGAIKQKLSQAASRV</sequence>
<evidence type="ECO:0000256" key="1">
    <source>
        <dbReference type="ARBA" id="ARBA00004141"/>
    </source>
</evidence>
<dbReference type="PANTHER" id="PTHR13019:SF7">
    <property type="entry name" value="GOLGI APPARATUS MEMBRANE PROTEIN TVP23"/>
    <property type="match status" value="1"/>
</dbReference>
<evidence type="ECO:0000256" key="6">
    <source>
        <dbReference type="RuleBase" id="RU361206"/>
    </source>
</evidence>
<dbReference type="EMBL" id="GL378335">
    <property type="protein sequence ID" value="EFJ49568.1"/>
    <property type="molecule type" value="Genomic_DNA"/>
</dbReference>
<keyword evidence="3 6" id="KW-0812">Transmembrane</keyword>
<dbReference type="STRING" id="3068.D8TT01"/>
<dbReference type="Proteomes" id="UP000001058">
    <property type="component" value="Unassembled WGS sequence"/>
</dbReference>
<evidence type="ECO:0000256" key="3">
    <source>
        <dbReference type="ARBA" id="ARBA00022692"/>
    </source>
</evidence>
<evidence type="ECO:0000256" key="4">
    <source>
        <dbReference type="ARBA" id="ARBA00022989"/>
    </source>
</evidence>
<dbReference type="AlphaFoldDB" id="D8TT01"/>
<evidence type="ECO:0000313" key="7">
    <source>
        <dbReference type="EMBL" id="EFJ49568.1"/>
    </source>
</evidence>
<dbReference type="OrthoDB" id="2151161at2759"/>
<dbReference type="Pfam" id="PF05832">
    <property type="entry name" value="DUF846"/>
    <property type="match status" value="1"/>
</dbReference>
<protein>
    <recommendedName>
        <fullName evidence="6">Golgi apparatus membrane protein TVP23</fullName>
    </recommendedName>
</protein>
<dbReference type="GO" id="GO:0016192">
    <property type="term" value="P:vesicle-mediated transport"/>
    <property type="evidence" value="ECO:0007669"/>
    <property type="project" value="TreeGrafter"/>
</dbReference>
<dbReference type="KEGG" id="vcn:VOLCADRAFT_59329"/>
<dbReference type="eggNOG" id="KOG3195">
    <property type="taxonomic scope" value="Eukaryota"/>
</dbReference>
<reference evidence="7 8" key="1">
    <citation type="journal article" date="2010" name="Science">
        <title>Genomic analysis of organismal complexity in the multicellular green alga Volvox carteri.</title>
        <authorList>
            <person name="Prochnik S.E."/>
            <person name="Umen J."/>
            <person name="Nedelcu A.M."/>
            <person name="Hallmann A."/>
            <person name="Miller S.M."/>
            <person name="Nishii I."/>
            <person name="Ferris P."/>
            <person name="Kuo A."/>
            <person name="Mitros T."/>
            <person name="Fritz-Laylin L.K."/>
            <person name="Hellsten U."/>
            <person name="Chapman J."/>
            <person name="Simakov O."/>
            <person name="Rensing S.A."/>
            <person name="Terry A."/>
            <person name="Pangilinan J."/>
            <person name="Kapitonov V."/>
            <person name="Jurka J."/>
            <person name="Salamov A."/>
            <person name="Shapiro H."/>
            <person name="Schmutz J."/>
            <person name="Grimwood J."/>
            <person name="Lindquist E."/>
            <person name="Lucas S."/>
            <person name="Grigoriev I.V."/>
            <person name="Schmitt R."/>
            <person name="Kirk D."/>
            <person name="Rokhsar D.S."/>
        </authorList>
    </citation>
    <scope>NUCLEOTIDE SEQUENCE [LARGE SCALE GENOMIC DNA]</scope>
    <source>
        <strain evidence="8">f. Nagariensis / Eve</strain>
    </source>
</reference>
<organism evidence="8">
    <name type="scientific">Volvox carteri f. nagariensis</name>
    <dbReference type="NCBI Taxonomy" id="3068"/>
    <lineage>
        <taxon>Eukaryota</taxon>
        <taxon>Viridiplantae</taxon>
        <taxon>Chlorophyta</taxon>
        <taxon>core chlorophytes</taxon>
        <taxon>Chlorophyceae</taxon>
        <taxon>CS clade</taxon>
        <taxon>Chlamydomonadales</taxon>
        <taxon>Volvocaceae</taxon>
        <taxon>Volvox</taxon>
    </lineage>
</organism>
<evidence type="ECO:0000256" key="5">
    <source>
        <dbReference type="ARBA" id="ARBA00023136"/>
    </source>
</evidence>
<dbReference type="GO" id="GO:0009306">
    <property type="term" value="P:protein secretion"/>
    <property type="evidence" value="ECO:0007669"/>
    <property type="project" value="TreeGrafter"/>
</dbReference>
<gene>
    <name evidence="7" type="ORF">VOLCADRAFT_59329</name>
</gene>
<comment type="function">
    <text evidence="6">Golgi membrane protein involved in vesicular trafficking.</text>
</comment>
<keyword evidence="5 6" id="KW-0472">Membrane</keyword>
<keyword evidence="8" id="KW-1185">Reference proteome</keyword>
<keyword evidence="6" id="KW-0333">Golgi apparatus</keyword>
<proteinExistence type="inferred from homology"/>
<dbReference type="RefSeq" id="XP_002949549.1">
    <property type="nucleotide sequence ID" value="XM_002949503.1"/>
</dbReference>
<dbReference type="GeneID" id="9618620"/>
<dbReference type="GO" id="GO:0000139">
    <property type="term" value="C:Golgi membrane"/>
    <property type="evidence" value="ECO:0007669"/>
    <property type="project" value="UniProtKB-SubCell"/>
</dbReference>
<dbReference type="InterPro" id="IPR008564">
    <property type="entry name" value="TVP23-like"/>
</dbReference>
<keyword evidence="4 6" id="KW-1133">Transmembrane helix</keyword>
<evidence type="ECO:0000313" key="8">
    <source>
        <dbReference type="Proteomes" id="UP000001058"/>
    </source>
</evidence>
<evidence type="ECO:0000256" key="2">
    <source>
        <dbReference type="ARBA" id="ARBA00005467"/>
    </source>
</evidence>
<feature type="transmembrane region" description="Helical" evidence="6">
    <location>
        <begin position="112"/>
        <end position="132"/>
    </location>
</feature>
<accession>D8TT01</accession>
<feature type="transmembrane region" description="Helical" evidence="6">
    <location>
        <begin position="138"/>
        <end position="157"/>
    </location>
</feature>
<comment type="subcellular location">
    <subcellularLocation>
        <location evidence="6">Golgi apparatus membrane</location>
        <topology evidence="6">Multi-pass membrane protein</topology>
    </subcellularLocation>
    <subcellularLocation>
        <location evidence="1">Membrane</location>
        <topology evidence="1">Multi-pass membrane protein</topology>
    </subcellularLocation>
</comment>